<protein>
    <submittedName>
        <fullName evidence="1">Uncharacterized protein</fullName>
    </submittedName>
</protein>
<name>A0A392WGK9_9FABA</name>
<feature type="non-terminal residue" evidence="1">
    <location>
        <position position="39"/>
    </location>
</feature>
<organism evidence="1 2">
    <name type="scientific">Trifolium medium</name>
    <dbReference type="NCBI Taxonomy" id="97028"/>
    <lineage>
        <taxon>Eukaryota</taxon>
        <taxon>Viridiplantae</taxon>
        <taxon>Streptophyta</taxon>
        <taxon>Embryophyta</taxon>
        <taxon>Tracheophyta</taxon>
        <taxon>Spermatophyta</taxon>
        <taxon>Magnoliopsida</taxon>
        <taxon>eudicotyledons</taxon>
        <taxon>Gunneridae</taxon>
        <taxon>Pentapetalae</taxon>
        <taxon>rosids</taxon>
        <taxon>fabids</taxon>
        <taxon>Fabales</taxon>
        <taxon>Fabaceae</taxon>
        <taxon>Papilionoideae</taxon>
        <taxon>50 kb inversion clade</taxon>
        <taxon>NPAAA clade</taxon>
        <taxon>Hologalegina</taxon>
        <taxon>IRL clade</taxon>
        <taxon>Trifolieae</taxon>
        <taxon>Trifolium</taxon>
    </lineage>
</organism>
<dbReference type="EMBL" id="LXQA011439523">
    <property type="protein sequence ID" value="MCI97300.1"/>
    <property type="molecule type" value="Genomic_DNA"/>
</dbReference>
<sequence>MPRGREVEERKTHQEEEKWPLDKFSGMAEVISGAVVVGG</sequence>
<evidence type="ECO:0000313" key="2">
    <source>
        <dbReference type="Proteomes" id="UP000265520"/>
    </source>
</evidence>
<comment type="caution">
    <text evidence="1">The sequence shown here is derived from an EMBL/GenBank/DDBJ whole genome shotgun (WGS) entry which is preliminary data.</text>
</comment>
<dbReference type="Proteomes" id="UP000265520">
    <property type="component" value="Unassembled WGS sequence"/>
</dbReference>
<keyword evidence="2" id="KW-1185">Reference proteome</keyword>
<reference evidence="1 2" key="1">
    <citation type="journal article" date="2018" name="Front. Plant Sci.">
        <title>Red Clover (Trifolium pratense) and Zigzag Clover (T. medium) - A Picture of Genomic Similarities and Differences.</title>
        <authorList>
            <person name="Dluhosova J."/>
            <person name="Istvanek J."/>
            <person name="Nedelnik J."/>
            <person name="Repkova J."/>
        </authorList>
    </citation>
    <scope>NUCLEOTIDE SEQUENCE [LARGE SCALE GENOMIC DNA]</scope>
    <source>
        <strain evidence="2">cv. 10/8</strain>
        <tissue evidence="1">Leaf</tissue>
    </source>
</reference>
<dbReference type="AlphaFoldDB" id="A0A392WGK9"/>
<proteinExistence type="predicted"/>
<evidence type="ECO:0000313" key="1">
    <source>
        <dbReference type="EMBL" id="MCI97300.1"/>
    </source>
</evidence>
<accession>A0A392WGK9</accession>